<feature type="region of interest" description="Disordered" evidence="1">
    <location>
        <begin position="1014"/>
        <end position="1042"/>
    </location>
</feature>
<accession>A0AAD3HQI4</accession>
<feature type="compositionally biased region" description="Low complexity" evidence="1">
    <location>
        <begin position="555"/>
        <end position="587"/>
    </location>
</feature>
<dbReference type="EMBL" id="BMAR01000028">
    <property type="protein sequence ID" value="GFR49132.1"/>
    <property type="molecule type" value="Genomic_DNA"/>
</dbReference>
<evidence type="ECO:0000313" key="2">
    <source>
        <dbReference type="EMBL" id="GFR49132.1"/>
    </source>
</evidence>
<name>A0AAD3HQI4_9CHLO</name>
<feature type="region of interest" description="Disordered" evidence="1">
    <location>
        <begin position="362"/>
        <end position="406"/>
    </location>
</feature>
<feature type="region of interest" description="Disordered" evidence="1">
    <location>
        <begin position="429"/>
        <end position="598"/>
    </location>
</feature>
<dbReference type="Proteomes" id="UP001054857">
    <property type="component" value="Unassembled WGS sequence"/>
</dbReference>
<feature type="compositionally biased region" description="Pro residues" evidence="1">
    <location>
        <begin position="851"/>
        <end position="868"/>
    </location>
</feature>
<feature type="region of interest" description="Disordered" evidence="1">
    <location>
        <begin position="234"/>
        <end position="257"/>
    </location>
</feature>
<evidence type="ECO:0000256" key="1">
    <source>
        <dbReference type="SAM" id="MobiDB-lite"/>
    </source>
</evidence>
<feature type="region of interest" description="Disordered" evidence="1">
    <location>
        <begin position="759"/>
        <end position="904"/>
    </location>
</feature>
<feature type="compositionally biased region" description="Low complexity" evidence="1">
    <location>
        <begin position="791"/>
        <end position="802"/>
    </location>
</feature>
<feature type="compositionally biased region" description="Basic residues" evidence="1">
    <location>
        <begin position="447"/>
        <end position="467"/>
    </location>
</feature>
<keyword evidence="3" id="KW-1185">Reference proteome</keyword>
<gene>
    <name evidence="2" type="ORF">Agub_g11148</name>
</gene>
<protein>
    <submittedName>
        <fullName evidence="2">Uncharacterized protein</fullName>
    </submittedName>
</protein>
<dbReference type="AlphaFoldDB" id="A0AAD3HQI4"/>
<reference evidence="2 3" key="1">
    <citation type="journal article" date="2021" name="Sci. Rep.">
        <title>Genome sequencing of the multicellular alga Astrephomene provides insights into convergent evolution of germ-soma differentiation.</title>
        <authorList>
            <person name="Yamashita S."/>
            <person name="Yamamoto K."/>
            <person name="Matsuzaki R."/>
            <person name="Suzuki S."/>
            <person name="Yamaguchi H."/>
            <person name="Hirooka S."/>
            <person name="Minakuchi Y."/>
            <person name="Miyagishima S."/>
            <person name="Kawachi M."/>
            <person name="Toyoda A."/>
            <person name="Nozaki H."/>
        </authorList>
    </citation>
    <scope>NUCLEOTIDE SEQUENCE [LARGE SCALE GENOMIC DNA]</scope>
    <source>
        <strain evidence="2 3">NIES-4017</strain>
    </source>
</reference>
<sequence>MRDSEDHQKMLAQLLEEHHLRQTAEDVLRQARVSHGSTMRFHIDSSLHNPPKMSLVRLQYGAAASGPPPSPSEATAEAAGDLITGSEPPKSITVKPVPRFGSMTLACSPFTAAAAAAASGGGGDTSAGLKVSPSSDSLCDAGDLRVAISAAVPSGAFDTDGAVAGGSPFNEAAARLSCGKGASTASFRTRMVRSSTPAADGALAANASHGIGNSLVVPRAEGILAGASVRCKPRRISGTDHPAAGPARRLARTPGVTSSTDGYVSSFMSGSASTGNVSMVMPASGGSGTAVNGIGSAASGSIVVVGHCGREAWQTGPSSLSYAGSDSNIVAASGTGSSSTAAVQAGSARGSLSPRFREASFGAGVHAGPIPSSGAAQQQPSVSGPKDAAPGAAPAASGQHGGAGARRISIASATGSSAEDSAGEALNVYRNGPSISAPRSAASFTAPHHHHHRQQPHHHQPHPHHQQHQSGQQHPAQPQEQSQQHRPQQNNDQPPQVQQQQQQQQQQHRQQQRRAFQHPSVHPHVHETGGALRPTPLCLPTQPHAMGRASPPPASLTTTPTSAGLASPGAGAGLSSPLMSPSSPSPSQTDLAGLGPGPGPCRVASASFHCGAAQHPQQPGGSCSGSILTSHDMSAAMMLLSRVSRVTPKPAPPQEWTVDLHSLEADGAGAGGGGGATLTPSRGASFTGAGASFGSGYSFGVYGQALGRRAGSALFRGGPAGEYGGGAGQGLEGDSGLRRLGADVTAAGVSAAAAGATVGASAGSHPSSAPVAVVESGAQEVPGSSDGAGGTAAAANAASAVAHPQRNLPRQLPALARYRGSTGGGPPSARGSARRKARRASVGMEEGRPSPSSPPPSSATFRPRPPSSPYNARPGTAVAGGPLSPSLHQHQPQLPHGASLDGRPLSQQVNAEGEMCTREELSAGMQGPSAGPAAPTTAAAVEAAACRRPRFANLAAGDAGTPRPSYPGVAGVPLSPTAPRAAGSSACDAAGNGGSSLGGNAACGVGGAVGGQASPVGEAAQTPQQVSAESWEGTRPAVTREEHASIMTRMKKALSFLRRGD</sequence>
<organism evidence="2 3">
    <name type="scientific">Astrephomene gubernaculifera</name>
    <dbReference type="NCBI Taxonomy" id="47775"/>
    <lineage>
        <taxon>Eukaryota</taxon>
        <taxon>Viridiplantae</taxon>
        <taxon>Chlorophyta</taxon>
        <taxon>core chlorophytes</taxon>
        <taxon>Chlorophyceae</taxon>
        <taxon>CS clade</taxon>
        <taxon>Chlamydomonadales</taxon>
        <taxon>Astrephomenaceae</taxon>
        <taxon>Astrephomene</taxon>
    </lineage>
</organism>
<feature type="compositionally biased region" description="Low complexity" evidence="1">
    <location>
        <begin position="384"/>
        <end position="398"/>
    </location>
</feature>
<feature type="compositionally biased region" description="Low complexity" evidence="1">
    <location>
        <begin position="759"/>
        <end position="778"/>
    </location>
</feature>
<feature type="compositionally biased region" description="Low complexity" evidence="1">
    <location>
        <begin position="468"/>
        <end position="509"/>
    </location>
</feature>
<comment type="caution">
    <text evidence="2">The sequence shown here is derived from an EMBL/GenBank/DDBJ whole genome shotgun (WGS) entry which is preliminary data.</text>
</comment>
<feature type="region of interest" description="Disordered" evidence="1">
    <location>
        <begin position="61"/>
        <end position="91"/>
    </location>
</feature>
<proteinExistence type="predicted"/>
<evidence type="ECO:0000313" key="3">
    <source>
        <dbReference type="Proteomes" id="UP001054857"/>
    </source>
</evidence>